<dbReference type="GO" id="GO:0005829">
    <property type="term" value="C:cytosol"/>
    <property type="evidence" value="ECO:0007669"/>
    <property type="project" value="TreeGrafter"/>
</dbReference>
<comment type="similarity">
    <text evidence="2 8">Belongs to the Fmt family.</text>
</comment>
<dbReference type="PROSITE" id="PS50297">
    <property type="entry name" value="ANK_REP_REGION"/>
    <property type="match status" value="1"/>
</dbReference>
<dbReference type="SUPFAM" id="SSF53328">
    <property type="entry name" value="Formyltransferase"/>
    <property type="match status" value="1"/>
</dbReference>
<keyword evidence="13" id="KW-1185">Reference proteome</keyword>
<dbReference type="EC" id="2.1.2.9" evidence="3 8"/>
<dbReference type="InterPro" id="IPR044135">
    <property type="entry name" value="Met-tRNA-FMT_C"/>
</dbReference>
<evidence type="ECO:0000256" key="8">
    <source>
        <dbReference type="HAMAP-Rule" id="MF_00182"/>
    </source>
</evidence>
<feature type="repeat" description="ANK" evidence="9">
    <location>
        <begin position="115"/>
        <end position="143"/>
    </location>
</feature>
<evidence type="ECO:0000259" key="10">
    <source>
        <dbReference type="Pfam" id="PF00551"/>
    </source>
</evidence>
<protein>
    <recommendedName>
        <fullName evidence="4 8">Methionyl-tRNA formyltransferase</fullName>
        <ecNumber evidence="3 8">2.1.2.9</ecNumber>
    </recommendedName>
</protein>
<dbReference type="GO" id="GO:0004479">
    <property type="term" value="F:methionyl-tRNA formyltransferase activity"/>
    <property type="evidence" value="ECO:0007669"/>
    <property type="project" value="UniProtKB-UniRule"/>
</dbReference>
<reference evidence="12" key="1">
    <citation type="submission" date="2021-03" db="EMBL/GenBank/DDBJ databases">
        <title>Alkalibacter marinus sp. nov., isolated from tidal flat sediment.</title>
        <authorList>
            <person name="Namirimu T."/>
            <person name="Yang J.-A."/>
            <person name="Yang S.-H."/>
            <person name="Kim Y.-J."/>
            <person name="Kwon K.K."/>
        </authorList>
    </citation>
    <scope>NUCLEOTIDE SEQUENCE</scope>
    <source>
        <strain evidence="12">ES005</strain>
    </source>
</reference>
<keyword evidence="9" id="KW-0040">ANK repeat</keyword>
<dbReference type="InterPro" id="IPR041711">
    <property type="entry name" value="Met-tRNA-FMT_N"/>
</dbReference>
<proteinExistence type="inferred from homology"/>
<dbReference type="SUPFAM" id="SSF50486">
    <property type="entry name" value="FMT C-terminal domain-like"/>
    <property type="match status" value="1"/>
</dbReference>
<dbReference type="Gene3D" id="3.40.50.170">
    <property type="entry name" value="Formyl transferase, N-terminal domain"/>
    <property type="match status" value="1"/>
</dbReference>
<name>A0A974XF72_9FIRM</name>
<sequence>MKVVFMGTPVFAVETLKQLLRSDIEVAMVLTQPDKPNKRGKKIAYSPVKELALSEGIPVMQPTDLKDPQLLAALEDLETDYFVVVAYGRVLPEAMLQIPRYGSINVHASLLPKYRGAAPIHWAVLNGEKESGVTTMLMDEGLDTGDILLQRSIAIPDAMTTGELHDALAVIGAELLLETLFKFKNSEITPLPQVDEDATISPMIYRETGRVDWKDPAKKIHDQIRGTTPYPGAFTTMGEQRIKLFSSELMDEEAVGEPGEIVAMDPSGIVVQTGRGTLLIREIQVPGKKRLPVAEYLKGHDAWTGTALGH</sequence>
<evidence type="ECO:0000256" key="4">
    <source>
        <dbReference type="ARBA" id="ARBA00016014"/>
    </source>
</evidence>
<dbReference type="Pfam" id="PF02911">
    <property type="entry name" value="Formyl_trans_C"/>
    <property type="match status" value="1"/>
</dbReference>
<evidence type="ECO:0000313" key="13">
    <source>
        <dbReference type="Proteomes" id="UP000663499"/>
    </source>
</evidence>
<dbReference type="Gene3D" id="3.10.25.10">
    <property type="entry name" value="Formyl transferase, C-terminal domain"/>
    <property type="match status" value="1"/>
</dbReference>
<feature type="domain" description="Formyl transferase C-terminal" evidence="11">
    <location>
        <begin position="204"/>
        <end position="300"/>
    </location>
</feature>
<dbReference type="RefSeq" id="WP_207300088.1">
    <property type="nucleotide sequence ID" value="NZ_CP071444.1"/>
</dbReference>
<dbReference type="HAMAP" id="MF_00182">
    <property type="entry name" value="Formyl_trans"/>
    <property type="match status" value="1"/>
</dbReference>
<organism evidence="12 13">
    <name type="scientific">Alkalibacter rhizosphaerae</name>
    <dbReference type="NCBI Taxonomy" id="2815577"/>
    <lineage>
        <taxon>Bacteria</taxon>
        <taxon>Bacillati</taxon>
        <taxon>Bacillota</taxon>
        <taxon>Clostridia</taxon>
        <taxon>Eubacteriales</taxon>
        <taxon>Eubacteriaceae</taxon>
        <taxon>Alkalibacter</taxon>
    </lineage>
</organism>
<dbReference type="CDD" id="cd08704">
    <property type="entry name" value="Met_tRNA_FMT_C"/>
    <property type="match status" value="1"/>
</dbReference>
<dbReference type="InterPro" id="IPR001555">
    <property type="entry name" value="GART_AS"/>
</dbReference>
<dbReference type="EMBL" id="CP071444">
    <property type="protein sequence ID" value="QSX08747.1"/>
    <property type="molecule type" value="Genomic_DNA"/>
</dbReference>
<keyword evidence="5 8" id="KW-0808">Transferase</keyword>
<dbReference type="PROSITE" id="PS00373">
    <property type="entry name" value="GART"/>
    <property type="match status" value="1"/>
</dbReference>
<comment type="function">
    <text evidence="1 8">Attaches a formyl group to the free amino group of methionyl-tRNA(fMet). The formyl group appears to play a dual role in the initiator identity of N-formylmethionyl-tRNA by promoting its recognition by IF2 and preventing the misappropriation of this tRNA by the elongation apparatus.</text>
</comment>
<evidence type="ECO:0000256" key="9">
    <source>
        <dbReference type="PROSITE-ProRule" id="PRU00023"/>
    </source>
</evidence>
<keyword evidence="6 8" id="KW-0648">Protein biosynthesis</keyword>
<evidence type="ECO:0000256" key="5">
    <source>
        <dbReference type="ARBA" id="ARBA00022679"/>
    </source>
</evidence>
<dbReference type="Pfam" id="PF00551">
    <property type="entry name" value="Formyl_trans_N"/>
    <property type="match status" value="1"/>
</dbReference>
<evidence type="ECO:0000259" key="11">
    <source>
        <dbReference type="Pfam" id="PF02911"/>
    </source>
</evidence>
<dbReference type="Proteomes" id="UP000663499">
    <property type="component" value="Chromosome"/>
</dbReference>
<evidence type="ECO:0000313" key="12">
    <source>
        <dbReference type="EMBL" id="QSX08747.1"/>
    </source>
</evidence>
<comment type="catalytic activity">
    <reaction evidence="7 8">
        <text>L-methionyl-tRNA(fMet) + (6R)-10-formyltetrahydrofolate = N-formyl-L-methionyl-tRNA(fMet) + (6S)-5,6,7,8-tetrahydrofolate + H(+)</text>
        <dbReference type="Rhea" id="RHEA:24380"/>
        <dbReference type="Rhea" id="RHEA-COMP:9952"/>
        <dbReference type="Rhea" id="RHEA-COMP:9953"/>
        <dbReference type="ChEBI" id="CHEBI:15378"/>
        <dbReference type="ChEBI" id="CHEBI:57453"/>
        <dbReference type="ChEBI" id="CHEBI:78530"/>
        <dbReference type="ChEBI" id="CHEBI:78844"/>
        <dbReference type="ChEBI" id="CHEBI:195366"/>
        <dbReference type="EC" id="2.1.2.9"/>
    </reaction>
</comment>
<dbReference type="NCBIfam" id="TIGR00460">
    <property type="entry name" value="fmt"/>
    <property type="match status" value="1"/>
</dbReference>
<dbReference type="KEGG" id="alka:J0B03_01250"/>
<gene>
    <name evidence="8" type="primary">fmt</name>
    <name evidence="12" type="ORF">J0B03_01250</name>
</gene>
<evidence type="ECO:0000256" key="2">
    <source>
        <dbReference type="ARBA" id="ARBA00010699"/>
    </source>
</evidence>
<evidence type="ECO:0000256" key="7">
    <source>
        <dbReference type="ARBA" id="ARBA00048558"/>
    </source>
</evidence>
<dbReference type="InterPro" id="IPR005794">
    <property type="entry name" value="Fmt"/>
</dbReference>
<dbReference type="AlphaFoldDB" id="A0A974XF72"/>
<feature type="domain" description="Formyl transferase N-terminal" evidence="10">
    <location>
        <begin position="1"/>
        <end position="179"/>
    </location>
</feature>
<dbReference type="InterPro" id="IPR002376">
    <property type="entry name" value="Formyl_transf_N"/>
</dbReference>
<dbReference type="PANTHER" id="PTHR11138:SF5">
    <property type="entry name" value="METHIONYL-TRNA FORMYLTRANSFERASE, MITOCHONDRIAL"/>
    <property type="match status" value="1"/>
</dbReference>
<dbReference type="PANTHER" id="PTHR11138">
    <property type="entry name" value="METHIONYL-TRNA FORMYLTRANSFERASE"/>
    <property type="match status" value="1"/>
</dbReference>
<evidence type="ECO:0000256" key="1">
    <source>
        <dbReference type="ARBA" id="ARBA00002606"/>
    </source>
</evidence>
<evidence type="ECO:0000256" key="3">
    <source>
        <dbReference type="ARBA" id="ARBA00012261"/>
    </source>
</evidence>
<dbReference type="PROSITE" id="PS50088">
    <property type="entry name" value="ANK_REPEAT"/>
    <property type="match status" value="1"/>
</dbReference>
<dbReference type="InterPro" id="IPR036477">
    <property type="entry name" value="Formyl_transf_N_sf"/>
</dbReference>
<dbReference type="CDD" id="cd08646">
    <property type="entry name" value="FMT_core_Met-tRNA-FMT_N"/>
    <property type="match status" value="1"/>
</dbReference>
<accession>A0A974XF72</accession>
<dbReference type="InterPro" id="IPR002110">
    <property type="entry name" value="Ankyrin_rpt"/>
</dbReference>
<dbReference type="InterPro" id="IPR011034">
    <property type="entry name" value="Formyl_transferase-like_C_sf"/>
</dbReference>
<evidence type="ECO:0000256" key="6">
    <source>
        <dbReference type="ARBA" id="ARBA00022917"/>
    </source>
</evidence>
<feature type="binding site" evidence="8">
    <location>
        <begin position="109"/>
        <end position="112"/>
    </location>
    <ligand>
        <name>(6S)-5,6,7,8-tetrahydrofolate</name>
        <dbReference type="ChEBI" id="CHEBI:57453"/>
    </ligand>
</feature>
<dbReference type="InterPro" id="IPR037022">
    <property type="entry name" value="Formyl_trans_C_sf"/>
</dbReference>
<dbReference type="InterPro" id="IPR005793">
    <property type="entry name" value="Formyl_trans_C"/>
</dbReference>